<dbReference type="STRING" id="35570.A0A1I8P5N7"/>
<dbReference type="Gene3D" id="3.40.50.1820">
    <property type="entry name" value="alpha/beta hydrolase"/>
    <property type="match status" value="1"/>
</dbReference>
<evidence type="ECO:0000256" key="4">
    <source>
        <dbReference type="ARBA" id="ARBA00022797"/>
    </source>
</evidence>
<dbReference type="Pfam" id="PF06441">
    <property type="entry name" value="EHN"/>
    <property type="match status" value="1"/>
</dbReference>
<keyword evidence="5 6" id="KW-0378">Hydrolase</keyword>
<comment type="similarity">
    <text evidence="3 6">Belongs to the peptidase S33 family.</text>
</comment>
<dbReference type="GO" id="GO:0033961">
    <property type="term" value="F:cis-stilbene-oxide hydrolase activity"/>
    <property type="evidence" value="ECO:0007669"/>
    <property type="project" value="UniProtKB-UniRule"/>
</dbReference>
<keyword evidence="11" id="KW-1185">Reference proteome</keyword>
<keyword evidence="6" id="KW-0256">Endoplasmic reticulum</keyword>
<dbReference type="PIRSF" id="PIRSF001112">
    <property type="entry name" value="Epoxide_hydrolase"/>
    <property type="match status" value="1"/>
</dbReference>
<keyword evidence="4 6" id="KW-0058">Aromatic hydrocarbons catabolism</keyword>
<dbReference type="PANTHER" id="PTHR21661:SF35">
    <property type="entry name" value="EPOXIDE HYDROLASE"/>
    <property type="match status" value="1"/>
</dbReference>
<dbReference type="GO" id="GO:0097176">
    <property type="term" value="P:epoxide metabolic process"/>
    <property type="evidence" value="ECO:0007669"/>
    <property type="project" value="TreeGrafter"/>
</dbReference>
<evidence type="ECO:0000256" key="6">
    <source>
        <dbReference type="PIRNR" id="PIRNR001112"/>
    </source>
</evidence>
<dbReference type="InterPro" id="IPR016292">
    <property type="entry name" value="Epoxide_hydrolase"/>
</dbReference>
<comment type="catalytic activity">
    <reaction evidence="1 6">
        <text>1-(4-methoxyphenyl)-N-methyl-N-[(3-methyloxetan-3-yl)methyl]methanamine + H2O = 2-{[(4-methoxybenzyl)(methyl)amino]methyl}-2-methylpropane-1,3-diol</text>
        <dbReference type="Rhea" id="RHEA:55764"/>
        <dbReference type="ChEBI" id="CHEBI:15377"/>
        <dbReference type="ChEBI" id="CHEBI:139161"/>
        <dbReference type="ChEBI" id="CHEBI:139164"/>
        <dbReference type="EC" id="3.3.2.9"/>
    </reaction>
</comment>
<dbReference type="GO" id="GO:0005789">
    <property type="term" value="C:endoplasmic reticulum membrane"/>
    <property type="evidence" value="ECO:0007669"/>
    <property type="project" value="UniProtKB-SubCell"/>
</dbReference>
<dbReference type="EnsemblMetazoa" id="SCAU005044-RB">
    <property type="protein sequence ID" value="SCAU005044-PB"/>
    <property type="gene ID" value="SCAU005044"/>
</dbReference>
<keyword evidence="6" id="KW-0472">Membrane</keyword>
<sequence>MGVMVRILIVAASLGVAALVQNYRLMKQHIPPPKLDTKEYWGPGNGADYKENVAVKPFDISVKPEIIQDLMSQLDRPLKLHEPLEGVAFEYGFNSNYLQKVIKYWRNDYLPKWSERESFLKKFNHFQTEIQGLKIHFMHIKPKNTQGKKVLPLLLLHGWPGSVREFYDIIPLLTTPSEKHDYVYEVVSPSLPGYGWSQASSKKGHGAAQMAVIMHNLMVRLGHNKFVIQGGDWGSMVGSHLAALFPESALAYHSNMCSNSSPVSVLKMVFHSFIPSLFYEKQHAKFFKPIGELFAHIMAESGYMHLQATKPDTIGTVLTHSPVGLATYLLEKFSVFTDGEFKHLADGGLTKRFTLDSLLDNVMIYYVTNSITTSQRLYAEQFSKSQMELQMDLVAVTAPSGCARFLHDLAHSTDSQLKDKFVNMIHSTYYEDGGHFAAMEQPKVLYQDFQEFVKKANL</sequence>
<dbReference type="SUPFAM" id="SSF53474">
    <property type="entry name" value="alpha/beta-Hydrolases"/>
    <property type="match status" value="1"/>
</dbReference>
<dbReference type="PRINTS" id="PR00412">
    <property type="entry name" value="EPOXHYDRLASE"/>
</dbReference>
<dbReference type="PANTHER" id="PTHR21661">
    <property type="entry name" value="EPOXIDE HYDROLASE 1-RELATED"/>
    <property type="match status" value="1"/>
</dbReference>
<feature type="chain" id="PRO_5009326088" description="Epoxide hydrolase" evidence="8">
    <location>
        <begin position="19"/>
        <end position="458"/>
    </location>
</feature>
<dbReference type="EC" id="3.3.2.9" evidence="6"/>
<feature type="active site" description="Proton acceptor" evidence="7">
    <location>
        <position position="435"/>
    </location>
</feature>
<organism evidence="10 11">
    <name type="scientific">Stomoxys calcitrans</name>
    <name type="common">Stable fly</name>
    <name type="synonym">Conops calcitrans</name>
    <dbReference type="NCBI Taxonomy" id="35570"/>
    <lineage>
        <taxon>Eukaryota</taxon>
        <taxon>Metazoa</taxon>
        <taxon>Ecdysozoa</taxon>
        <taxon>Arthropoda</taxon>
        <taxon>Hexapoda</taxon>
        <taxon>Insecta</taxon>
        <taxon>Pterygota</taxon>
        <taxon>Neoptera</taxon>
        <taxon>Endopterygota</taxon>
        <taxon>Diptera</taxon>
        <taxon>Brachycera</taxon>
        <taxon>Muscomorpha</taxon>
        <taxon>Muscoidea</taxon>
        <taxon>Muscidae</taxon>
        <taxon>Stomoxys</taxon>
    </lineage>
</organism>
<evidence type="ECO:0000256" key="3">
    <source>
        <dbReference type="ARBA" id="ARBA00010088"/>
    </source>
</evidence>
<feature type="active site" description="Nucleophile" evidence="7">
    <location>
        <position position="232"/>
    </location>
</feature>
<dbReference type="AlphaFoldDB" id="A0A1I8P5N7"/>
<comment type="catalytic activity">
    <reaction evidence="6">
        <text>cis-stilbene oxide + H2O = (1R,2R)-hydrobenzoin</text>
        <dbReference type="Rhea" id="RHEA:23900"/>
        <dbReference type="ChEBI" id="CHEBI:15377"/>
        <dbReference type="ChEBI" id="CHEBI:50004"/>
        <dbReference type="ChEBI" id="CHEBI:50014"/>
        <dbReference type="EC" id="3.3.2.9"/>
    </reaction>
</comment>
<evidence type="ECO:0000313" key="10">
    <source>
        <dbReference type="EnsemblMetazoa" id="SCAU005044-PB"/>
    </source>
</evidence>
<gene>
    <name evidence="10" type="primary">106085238</name>
</gene>
<feature type="domain" description="Epoxide hydrolase N-terminal" evidence="9">
    <location>
        <begin position="55"/>
        <end position="166"/>
    </location>
</feature>
<evidence type="ECO:0000256" key="1">
    <source>
        <dbReference type="ARBA" id="ARBA00000221"/>
    </source>
</evidence>
<proteinExistence type="inferred from homology"/>
<comment type="subcellular location">
    <subcellularLocation>
        <location evidence="6">Endoplasmic reticulum membrane</location>
    </subcellularLocation>
    <subcellularLocation>
        <location evidence="2">Microsome membrane</location>
        <topology evidence="2">Single-pass membrane protein</topology>
    </subcellularLocation>
</comment>
<name>A0A1I8P5N7_STOCA</name>
<keyword evidence="8" id="KW-0732">Signal</keyword>
<reference evidence="10" key="1">
    <citation type="submission" date="2020-05" db="UniProtKB">
        <authorList>
            <consortium name="EnsemblMetazoa"/>
        </authorList>
    </citation>
    <scope>IDENTIFICATION</scope>
    <source>
        <strain evidence="10">USDA</strain>
    </source>
</reference>
<evidence type="ECO:0000256" key="2">
    <source>
        <dbReference type="ARBA" id="ARBA00004111"/>
    </source>
</evidence>
<feature type="signal peptide" evidence="8">
    <location>
        <begin position="1"/>
        <end position="18"/>
    </location>
</feature>
<dbReference type="OrthoDB" id="7130006at2759"/>
<evidence type="ECO:0000259" key="9">
    <source>
        <dbReference type="Pfam" id="PF06441"/>
    </source>
</evidence>
<protein>
    <recommendedName>
        <fullName evidence="6">Epoxide hydrolase</fullName>
        <ecNumber evidence="6">3.3.2.9</ecNumber>
    </recommendedName>
</protein>
<evidence type="ECO:0000256" key="5">
    <source>
        <dbReference type="ARBA" id="ARBA00022801"/>
    </source>
</evidence>
<feature type="active site" description="Proton donor" evidence="7">
    <location>
        <position position="378"/>
    </location>
</feature>
<dbReference type="InterPro" id="IPR029058">
    <property type="entry name" value="AB_hydrolase_fold"/>
</dbReference>
<evidence type="ECO:0000256" key="7">
    <source>
        <dbReference type="PIRSR" id="PIRSR001112-1"/>
    </source>
</evidence>
<dbReference type="InterPro" id="IPR000639">
    <property type="entry name" value="Epox_hydrolase-like"/>
</dbReference>
<dbReference type="VEuPathDB" id="VectorBase:SCAU005044"/>
<dbReference type="Proteomes" id="UP000095300">
    <property type="component" value="Unassembled WGS sequence"/>
</dbReference>
<comment type="function">
    <text evidence="6">Catalyzes juvenile hormone hydrolysis.</text>
</comment>
<accession>A0A1I8P5N7</accession>
<evidence type="ECO:0000313" key="11">
    <source>
        <dbReference type="Proteomes" id="UP000095300"/>
    </source>
</evidence>
<evidence type="ECO:0000256" key="8">
    <source>
        <dbReference type="SAM" id="SignalP"/>
    </source>
</evidence>
<dbReference type="InterPro" id="IPR010497">
    <property type="entry name" value="Epoxide_hydro_N"/>
</dbReference>